<dbReference type="PANTHER" id="PTHR43300">
    <property type="entry name" value="ACETYLTRANSFERASE"/>
    <property type="match status" value="1"/>
</dbReference>
<dbReference type="InterPro" id="IPR001451">
    <property type="entry name" value="Hexapep"/>
</dbReference>
<dbReference type="EMBL" id="JAEOAH010000050">
    <property type="protein sequence ID" value="MBK3497119.1"/>
    <property type="molecule type" value="Genomic_DNA"/>
</dbReference>
<dbReference type="InterPro" id="IPR020019">
    <property type="entry name" value="AcTrfase_PglD-like"/>
</dbReference>
<keyword evidence="3" id="KW-1185">Reference proteome</keyword>
<dbReference type="InterPro" id="IPR041561">
    <property type="entry name" value="PglD_N"/>
</dbReference>
<dbReference type="InterPro" id="IPR050179">
    <property type="entry name" value="Trans_hexapeptide_repeat"/>
</dbReference>
<dbReference type="Gene3D" id="3.40.50.20">
    <property type="match status" value="1"/>
</dbReference>
<proteinExistence type="predicted"/>
<evidence type="ECO:0000313" key="2">
    <source>
        <dbReference type="EMBL" id="MBK3497119.1"/>
    </source>
</evidence>
<name>A0ABS1HCI6_9BACL</name>
<dbReference type="CDD" id="cd03360">
    <property type="entry name" value="LbH_AT_putative"/>
    <property type="match status" value="1"/>
</dbReference>
<comment type="caution">
    <text evidence="2">The sequence shown here is derived from an EMBL/GenBank/DDBJ whole genome shotgun (WGS) entry which is preliminary data.</text>
</comment>
<gene>
    <name evidence="2" type="ORF">JFL43_20245</name>
</gene>
<dbReference type="Pfam" id="PF17836">
    <property type="entry name" value="PglD_N"/>
    <property type="match status" value="1"/>
</dbReference>
<dbReference type="NCBIfam" id="TIGR03570">
    <property type="entry name" value="NeuD_NnaD"/>
    <property type="match status" value="1"/>
</dbReference>
<organism evidence="2 3">
    <name type="scientific">Viridibacillus soli</name>
    <dbReference type="NCBI Taxonomy" id="2798301"/>
    <lineage>
        <taxon>Bacteria</taxon>
        <taxon>Bacillati</taxon>
        <taxon>Bacillota</taxon>
        <taxon>Bacilli</taxon>
        <taxon>Bacillales</taxon>
        <taxon>Caryophanaceae</taxon>
        <taxon>Viridibacillus</taxon>
    </lineage>
</organism>
<accession>A0ABS1HCI6</accession>
<evidence type="ECO:0000313" key="3">
    <source>
        <dbReference type="Proteomes" id="UP000618943"/>
    </source>
</evidence>
<protein>
    <submittedName>
        <fullName evidence="2">Acetyltransferase</fullName>
    </submittedName>
</protein>
<dbReference type="InterPro" id="IPR011004">
    <property type="entry name" value="Trimer_LpxA-like_sf"/>
</dbReference>
<dbReference type="Gene3D" id="2.160.10.10">
    <property type="entry name" value="Hexapeptide repeat proteins"/>
    <property type="match status" value="1"/>
</dbReference>
<dbReference type="PANTHER" id="PTHR43300:SF7">
    <property type="entry name" value="UDP-N-ACETYLBACILLOSAMINE N-ACETYLTRANSFERASE"/>
    <property type="match status" value="1"/>
</dbReference>
<dbReference type="RefSeq" id="WP_200750423.1">
    <property type="nucleotide sequence ID" value="NZ_JAEOAH010000050.1"/>
</dbReference>
<dbReference type="Proteomes" id="UP000618943">
    <property type="component" value="Unassembled WGS sequence"/>
</dbReference>
<feature type="domain" description="PglD N-terminal" evidence="1">
    <location>
        <begin position="3"/>
        <end position="80"/>
    </location>
</feature>
<dbReference type="SUPFAM" id="SSF51161">
    <property type="entry name" value="Trimeric LpxA-like enzymes"/>
    <property type="match status" value="1"/>
</dbReference>
<sequence length="210" mass="22224">MLIVIIGDSGHAKVIADCIHSNPEHEIIAKLDDKYNVVFEDEGLIKGPIEHLHTLLQQTQCKVIVGIGSNRIRQKIVERLNLSADTFATIIHQHAIVSPLATLASGTVIMPGAVVNVDAIIGRHCIINTNSVIEHDCIVGDFAHISPNSTLTGGVCFGKGSHLGATATVIPMQKVGDWSIIGAGSVIISEINSNVTAVGIPAKVIKREGL</sequence>
<reference evidence="2 3" key="1">
    <citation type="submission" date="2020-12" db="EMBL/GenBank/DDBJ databases">
        <title>YIM B01967 draft genome.</title>
        <authorList>
            <person name="Yan X."/>
        </authorList>
    </citation>
    <scope>NUCLEOTIDE SEQUENCE [LARGE SCALE GENOMIC DNA]</scope>
    <source>
        <strain evidence="2 3">YIM B01967</strain>
    </source>
</reference>
<evidence type="ECO:0000259" key="1">
    <source>
        <dbReference type="Pfam" id="PF17836"/>
    </source>
</evidence>
<dbReference type="Pfam" id="PF00132">
    <property type="entry name" value="Hexapep"/>
    <property type="match status" value="1"/>
</dbReference>